<evidence type="ECO:0000313" key="6">
    <source>
        <dbReference type="EMBL" id="CAL6112800.1"/>
    </source>
</evidence>
<evidence type="ECO:0000313" key="4">
    <source>
        <dbReference type="EMBL" id="CAL6107642.1"/>
    </source>
</evidence>
<evidence type="ECO:0000313" key="1">
    <source>
        <dbReference type="EMBL" id="CAI9940849.1"/>
    </source>
</evidence>
<evidence type="ECO:0000313" key="2">
    <source>
        <dbReference type="EMBL" id="CAI9958229.1"/>
    </source>
</evidence>
<dbReference type="EMBL" id="CATOUU010000903">
    <property type="protein sequence ID" value="CAI9958229.1"/>
    <property type="molecule type" value="Genomic_DNA"/>
</dbReference>
<evidence type="ECO:0000313" key="3">
    <source>
        <dbReference type="EMBL" id="CAI9958230.1"/>
    </source>
</evidence>
<gene>
    <name evidence="1" type="ORF">HINF_LOCUS28494</name>
    <name evidence="2" type="ORF">HINF_LOCUS45874</name>
    <name evidence="3" type="ORF">HINF_LOCUS45875</name>
    <name evidence="4" type="ORF">HINF_LOCUS74587</name>
    <name evidence="5" type="ORF">HINF_LOCUS74588</name>
    <name evidence="6" type="ORF">HINF_LOCUS77209</name>
</gene>
<dbReference type="AlphaFoldDB" id="A0AA86PTV1"/>
<accession>A0AA86PTV1</accession>
<name>A0AA86PTV1_9EUKA</name>
<keyword evidence="7" id="KW-1185">Reference proteome</keyword>
<dbReference type="EMBL" id="CAXDID020000747">
    <property type="protein sequence ID" value="CAL6112800.1"/>
    <property type="molecule type" value="Genomic_DNA"/>
</dbReference>
<sequence>MTSEVEQAFVAELLLNVLLQYICTYYFGHCWYELPFNANSLLHEESQKQESLSNAPAYFTRFMRRSSTIASEIPVFRAKMICFHAVNAARIRGVPIVHIKFEYNADEICVFTTPQILAAVGSGVENYQMALAVSSVSSAHTFTALRNICLNKMRTKQSSLRSAGRTVLLEEFHLGLQIHTGYGKIHCCKQYRVTVCWLYHLKRTQNFNF</sequence>
<protein>
    <submittedName>
        <fullName evidence="4">Hypothetical_protein</fullName>
    </submittedName>
</protein>
<organism evidence="1">
    <name type="scientific">Hexamita inflata</name>
    <dbReference type="NCBI Taxonomy" id="28002"/>
    <lineage>
        <taxon>Eukaryota</taxon>
        <taxon>Metamonada</taxon>
        <taxon>Diplomonadida</taxon>
        <taxon>Hexamitidae</taxon>
        <taxon>Hexamitinae</taxon>
        <taxon>Hexamita</taxon>
    </lineage>
</organism>
<dbReference type="EMBL" id="CAXDID020000639">
    <property type="protein sequence ID" value="CAL6107644.1"/>
    <property type="molecule type" value="Genomic_DNA"/>
</dbReference>
<evidence type="ECO:0000313" key="7">
    <source>
        <dbReference type="Proteomes" id="UP001642409"/>
    </source>
</evidence>
<evidence type="ECO:0000313" key="5">
    <source>
        <dbReference type="EMBL" id="CAL6107644.1"/>
    </source>
</evidence>
<proteinExistence type="predicted"/>
<comment type="caution">
    <text evidence="1">The sequence shown here is derived from an EMBL/GenBank/DDBJ whole genome shotgun (WGS) entry which is preliminary data.</text>
</comment>
<dbReference type="Proteomes" id="UP001642409">
    <property type="component" value="Unassembled WGS sequence"/>
</dbReference>
<reference evidence="4 7" key="2">
    <citation type="submission" date="2024-07" db="EMBL/GenBank/DDBJ databases">
        <authorList>
            <person name="Akdeniz Z."/>
        </authorList>
    </citation>
    <scope>NUCLEOTIDE SEQUENCE [LARGE SCALE GENOMIC DNA]</scope>
</reference>
<dbReference type="EMBL" id="CATOUU010000903">
    <property type="protein sequence ID" value="CAI9958230.1"/>
    <property type="molecule type" value="Genomic_DNA"/>
</dbReference>
<reference evidence="1" key="1">
    <citation type="submission" date="2023-06" db="EMBL/GenBank/DDBJ databases">
        <authorList>
            <person name="Kurt Z."/>
        </authorList>
    </citation>
    <scope>NUCLEOTIDE SEQUENCE</scope>
</reference>
<dbReference type="EMBL" id="CAXDID020000639">
    <property type="protein sequence ID" value="CAL6107642.1"/>
    <property type="molecule type" value="Genomic_DNA"/>
</dbReference>
<dbReference type="EMBL" id="CATOUU010000682">
    <property type="protein sequence ID" value="CAI9940849.1"/>
    <property type="molecule type" value="Genomic_DNA"/>
</dbReference>